<name>A0A2M7E954_9BACT</name>
<evidence type="ECO:0000313" key="2">
    <source>
        <dbReference type="Proteomes" id="UP000228886"/>
    </source>
</evidence>
<dbReference type="AlphaFoldDB" id="A0A2M7E954"/>
<protein>
    <submittedName>
        <fullName evidence="1">Uncharacterized protein</fullName>
    </submittedName>
</protein>
<reference evidence="2" key="1">
    <citation type="submission" date="2017-09" db="EMBL/GenBank/DDBJ databases">
        <title>Depth-based differentiation of microbial function through sediment-hosted aquifers and enrichment of novel symbionts in the deep terrestrial subsurface.</title>
        <authorList>
            <person name="Probst A.J."/>
            <person name="Ladd B."/>
            <person name="Jarett J.K."/>
            <person name="Geller-Mcgrath D.E."/>
            <person name="Sieber C.M.K."/>
            <person name="Emerson J.B."/>
            <person name="Anantharaman K."/>
            <person name="Thomas B.C."/>
            <person name="Malmstrom R."/>
            <person name="Stieglmeier M."/>
            <person name="Klingl A."/>
            <person name="Woyke T."/>
            <person name="Ryan C.M."/>
            <person name="Banfield J.F."/>
        </authorList>
    </citation>
    <scope>NUCLEOTIDE SEQUENCE [LARGE SCALE GENOMIC DNA]</scope>
</reference>
<accession>A0A2M7E954</accession>
<evidence type="ECO:0000313" key="1">
    <source>
        <dbReference type="EMBL" id="PIV64221.1"/>
    </source>
</evidence>
<comment type="caution">
    <text evidence="1">The sequence shown here is derived from an EMBL/GenBank/DDBJ whole genome shotgun (WGS) entry which is preliminary data.</text>
</comment>
<gene>
    <name evidence="1" type="ORF">COS11_03275</name>
</gene>
<dbReference type="Proteomes" id="UP000228886">
    <property type="component" value="Unassembled WGS sequence"/>
</dbReference>
<dbReference type="EMBL" id="PETL01000161">
    <property type="protein sequence ID" value="PIV64221.1"/>
    <property type="molecule type" value="Genomic_DNA"/>
</dbReference>
<sequence length="277" mass="32424">MIYSIYHFFYSLVQQKELFKRLKKLDQFHFDRKLLSCKNKGVFPDLAIRVNKDRKIFTGGELIELKDSDSYTVSSFNSTIPSRSKKIEEIITGESSIIKQQMEKAGNDIFSLPIRDVFYLVRGRKKQHAKICLVYGSFFETISIENLISQSFQQVLEEQLRGSGKEISDELKQTIISILSQQQSFSKVRNVEKSSVKLRFRIMTEVKAEGNILNSKKYPEIKDDTLNFVLPCHNEEHEQNTRKKLEEVFSKRELQSFGIFKIKHHFNGYFLVLQTEL</sequence>
<proteinExistence type="predicted"/>
<organism evidence="1 2">
    <name type="scientific">bacterium (Candidatus Ratteibacteria) CG01_land_8_20_14_3_00_40_19</name>
    <dbReference type="NCBI Taxonomy" id="2014290"/>
    <lineage>
        <taxon>Bacteria</taxon>
        <taxon>Candidatus Ratteibacteria</taxon>
    </lineage>
</organism>